<protein>
    <recommendedName>
        <fullName evidence="5">MARVEL domain-containing protein</fullName>
    </recommendedName>
</protein>
<name>A0ABR3RIK6_9PLEO</name>
<dbReference type="PANTHER" id="PTHR39608:SF2">
    <property type="entry name" value="MARVEL DOMAIN-CONTAINING PROTEIN"/>
    <property type="match status" value="1"/>
</dbReference>
<comment type="caution">
    <text evidence="3">The sequence shown here is derived from an EMBL/GenBank/DDBJ whole genome shotgun (WGS) entry which is preliminary data.</text>
</comment>
<sequence>MARHATNDYGTPGPARTTRTLRPLLLANHALHFASSVIVLGISGYFIHKFTSNTHLRYWIGVAAVDTFFYLPSLFLPLVKSYKGYLAPLALILSYLWLIAFVFASQDYDYNGGQFYNSPAGVNKGALKKTLEAFAFIAFFTSLVGFFAEFKLWDVERFHTGASTVDSDKHHTAPADTTAPATATV</sequence>
<keyword evidence="4" id="KW-1185">Reference proteome</keyword>
<organism evidence="3 4">
    <name type="scientific">Paraconiothyrium brasiliense</name>
    <dbReference type="NCBI Taxonomy" id="300254"/>
    <lineage>
        <taxon>Eukaryota</taxon>
        <taxon>Fungi</taxon>
        <taxon>Dikarya</taxon>
        <taxon>Ascomycota</taxon>
        <taxon>Pezizomycotina</taxon>
        <taxon>Dothideomycetes</taxon>
        <taxon>Pleosporomycetidae</taxon>
        <taxon>Pleosporales</taxon>
        <taxon>Massarineae</taxon>
        <taxon>Didymosphaeriaceae</taxon>
        <taxon>Paraconiothyrium</taxon>
    </lineage>
</organism>
<gene>
    <name evidence="3" type="ORF">SLS60_005566</name>
</gene>
<dbReference type="EMBL" id="JAKJXO020000006">
    <property type="protein sequence ID" value="KAL1603974.1"/>
    <property type="molecule type" value="Genomic_DNA"/>
</dbReference>
<keyword evidence="2" id="KW-0472">Membrane</keyword>
<feature type="compositionally biased region" description="Low complexity" evidence="1">
    <location>
        <begin position="174"/>
        <end position="185"/>
    </location>
</feature>
<feature type="transmembrane region" description="Helical" evidence="2">
    <location>
        <begin position="58"/>
        <end position="78"/>
    </location>
</feature>
<dbReference type="PANTHER" id="PTHR39608">
    <property type="entry name" value="INTEGRAL MEMBRANE PROTEIN (AFU_ORTHOLOGUE AFUA_5G08640)"/>
    <property type="match status" value="1"/>
</dbReference>
<feature type="transmembrane region" description="Helical" evidence="2">
    <location>
        <begin position="85"/>
        <end position="104"/>
    </location>
</feature>
<evidence type="ECO:0000256" key="2">
    <source>
        <dbReference type="SAM" id="Phobius"/>
    </source>
</evidence>
<feature type="transmembrane region" description="Helical" evidence="2">
    <location>
        <begin position="24"/>
        <end position="46"/>
    </location>
</feature>
<keyword evidence="2" id="KW-1133">Transmembrane helix</keyword>
<accession>A0ABR3RIK6</accession>
<reference evidence="3 4" key="1">
    <citation type="submission" date="2024-02" db="EMBL/GenBank/DDBJ databases">
        <title>De novo assembly and annotation of 12 fungi associated with fruit tree decline syndrome in Ontario, Canada.</title>
        <authorList>
            <person name="Sulman M."/>
            <person name="Ellouze W."/>
            <person name="Ilyukhin E."/>
        </authorList>
    </citation>
    <scope>NUCLEOTIDE SEQUENCE [LARGE SCALE GENOMIC DNA]</scope>
    <source>
        <strain evidence="3 4">M42-189</strain>
    </source>
</reference>
<evidence type="ECO:0000256" key="1">
    <source>
        <dbReference type="SAM" id="MobiDB-lite"/>
    </source>
</evidence>
<proteinExistence type="predicted"/>
<keyword evidence="2" id="KW-0812">Transmembrane</keyword>
<feature type="transmembrane region" description="Helical" evidence="2">
    <location>
        <begin position="133"/>
        <end position="150"/>
    </location>
</feature>
<evidence type="ECO:0000313" key="4">
    <source>
        <dbReference type="Proteomes" id="UP001521785"/>
    </source>
</evidence>
<feature type="region of interest" description="Disordered" evidence="1">
    <location>
        <begin position="164"/>
        <end position="185"/>
    </location>
</feature>
<evidence type="ECO:0000313" key="3">
    <source>
        <dbReference type="EMBL" id="KAL1603974.1"/>
    </source>
</evidence>
<evidence type="ECO:0008006" key="5">
    <source>
        <dbReference type="Google" id="ProtNLM"/>
    </source>
</evidence>
<dbReference type="Proteomes" id="UP001521785">
    <property type="component" value="Unassembled WGS sequence"/>
</dbReference>